<protein>
    <recommendedName>
        <fullName evidence="3">L-serine ammonia-lyase</fullName>
        <ecNumber evidence="3">4.3.1.17</ecNumber>
    </recommendedName>
    <alternativeName>
        <fullName evidence="8">L-serine deaminase</fullName>
    </alternativeName>
    <alternativeName>
        <fullName evidence="9">L-threonine dehydratase</fullName>
    </alternativeName>
</protein>
<keyword evidence="7" id="KW-0456">Lyase</keyword>
<dbReference type="SUPFAM" id="SSF54928">
    <property type="entry name" value="RNA-binding domain, RBD"/>
    <property type="match status" value="1"/>
</dbReference>
<dbReference type="InterPro" id="IPR035979">
    <property type="entry name" value="RBD_domain_sf"/>
</dbReference>
<organism evidence="14 15">
    <name type="scientific">Taenia crassiceps</name>
    <dbReference type="NCBI Taxonomy" id="6207"/>
    <lineage>
        <taxon>Eukaryota</taxon>
        <taxon>Metazoa</taxon>
        <taxon>Spiralia</taxon>
        <taxon>Lophotrochozoa</taxon>
        <taxon>Platyhelminthes</taxon>
        <taxon>Cestoda</taxon>
        <taxon>Eucestoda</taxon>
        <taxon>Cyclophyllidea</taxon>
        <taxon>Taeniidae</taxon>
        <taxon>Taenia</taxon>
    </lineage>
</organism>
<dbReference type="PRINTS" id="PR00961">
    <property type="entry name" value="HUDSXLRNA"/>
</dbReference>
<dbReference type="PANTHER" id="PTHR48078">
    <property type="entry name" value="THREONINE DEHYDRATASE, MITOCHONDRIAL-RELATED"/>
    <property type="match status" value="1"/>
</dbReference>
<keyword evidence="6" id="KW-0663">Pyridoxal phosphate</keyword>
<dbReference type="InterPro" id="IPR012677">
    <property type="entry name" value="Nucleotide-bd_a/b_plait_sf"/>
</dbReference>
<comment type="similarity">
    <text evidence="2">Belongs to the serine/threonine dehydratase family.</text>
</comment>
<dbReference type="EC" id="4.3.1.17" evidence="3"/>
<evidence type="ECO:0000313" key="14">
    <source>
        <dbReference type="EMBL" id="KAL5109482.1"/>
    </source>
</evidence>
<evidence type="ECO:0000256" key="6">
    <source>
        <dbReference type="ARBA" id="ARBA00022898"/>
    </source>
</evidence>
<reference evidence="14 15" key="1">
    <citation type="journal article" date="2022" name="Front. Cell. Infect. Microbiol.">
        <title>The Genomes of Two Strains of Taenia crassiceps the Animal Model for the Study of Human Cysticercosis.</title>
        <authorList>
            <person name="Bobes R.J."/>
            <person name="Estrada K."/>
            <person name="Rios-Valencia D.G."/>
            <person name="Calderon-Gallegos A."/>
            <person name="de la Torre P."/>
            <person name="Carrero J.C."/>
            <person name="Sanchez-Flores A."/>
            <person name="Laclette J.P."/>
        </authorList>
    </citation>
    <scope>NUCLEOTIDE SEQUENCE [LARGE SCALE GENOMIC DNA]</scope>
    <source>
        <strain evidence="14">WFUcys</strain>
    </source>
</reference>
<dbReference type="Gene3D" id="3.30.70.330">
    <property type="match status" value="1"/>
</dbReference>
<evidence type="ECO:0000256" key="11">
    <source>
        <dbReference type="PROSITE-ProRule" id="PRU00176"/>
    </source>
</evidence>
<feature type="region of interest" description="Disordered" evidence="12">
    <location>
        <begin position="798"/>
        <end position="829"/>
    </location>
</feature>
<keyword evidence="5 11" id="KW-0694">RNA-binding</keyword>
<dbReference type="InterPro" id="IPR001926">
    <property type="entry name" value="TrpB-like_PALP"/>
</dbReference>
<evidence type="ECO:0000256" key="9">
    <source>
        <dbReference type="ARBA" id="ARBA00042605"/>
    </source>
</evidence>
<feature type="region of interest" description="Disordered" evidence="12">
    <location>
        <begin position="323"/>
        <end position="345"/>
    </location>
</feature>
<dbReference type="SMART" id="SM00360">
    <property type="entry name" value="RRM"/>
    <property type="match status" value="2"/>
</dbReference>
<dbReference type="InterPro" id="IPR036052">
    <property type="entry name" value="TrpB-like_PALP_sf"/>
</dbReference>
<dbReference type="Pfam" id="PF00291">
    <property type="entry name" value="PALP"/>
    <property type="match status" value="1"/>
</dbReference>
<keyword evidence="15" id="KW-1185">Reference proteome</keyword>
<dbReference type="CDD" id="cd12375">
    <property type="entry name" value="RRM1_Hu_like"/>
    <property type="match status" value="1"/>
</dbReference>
<dbReference type="PROSITE" id="PS50102">
    <property type="entry name" value="RRM"/>
    <property type="match status" value="1"/>
</dbReference>
<dbReference type="SUPFAM" id="SSF53686">
    <property type="entry name" value="Tryptophan synthase beta subunit-like PLP-dependent enzymes"/>
    <property type="match status" value="1"/>
</dbReference>
<proteinExistence type="inferred from homology"/>
<comment type="catalytic activity">
    <reaction evidence="10">
        <text>L-serine = pyruvate + NH4(+)</text>
        <dbReference type="Rhea" id="RHEA:19169"/>
        <dbReference type="ChEBI" id="CHEBI:15361"/>
        <dbReference type="ChEBI" id="CHEBI:28938"/>
        <dbReference type="ChEBI" id="CHEBI:33384"/>
        <dbReference type="EC" id="4.3.1.17"/>
    </reaction>
</comment>
<accession>A0ABR4QIT5</accession>
<evidence type="ECO:0000256" key="10">
    <source>
        <dbReference type="ARBA" id="ARBA00049406"/>
    </source>
</evidence>
<dbReference type="InterPro" id="IPR050147">
    <property type="entry name" value="Ser/Thr_Dehydratase"/>
</dbReference>
<feature type="domain" description="RRM" evidence="13">
    <location>
        <begin position="68"/>
        <end position="146"/>
    </location>
</feature>
<dbReference type="Gene3D" id="3.40.50.1100">
    <property type="match status" value="2"/>
</dbReference>
<sequence length="829" mass="88842">MMPNGFSSNPLNGLFSAQNDCSSIFGSADTAFSANQDLPHPLRPLSLQQNSANSSSTLNLGMEDRSRTNLIINYLPQSFDQVDLQRLFERLGPIRQCKLIRDKNTGASLCYGFVDYMNPQHAQLAISTYHGFETEGKRLRVAFACSGGRKYASARSSDVSPESNNENIIGWELYVFGFPMDVGEADLVNLFSFFGIVLNMRVLTAADLQRLPPSISSIAADVISNVTDGVFSNGALPRFKTVSVILEEKQSCDTAVARLHGCAIGDGSMALRAHIAGPVTRETCTMMILNSRQSGSSRSTPFIPSVLSERISSLGISSNSHRVQPLRTFNPNESNENSIPLSSHNRPLARSRAAGILSVSENPEFSDIFEGPMSSSQSRSFVDNLTTKVDGNMLERSSLSLNKNDSSIWSSLGAPSAMDLYRNSRQLDTTFPRKLAIVTPAINSSYLSHALSQTGGRGVVELKLEFLQPTGSVSFRAMDFIIRKFVSQGAQHIVCPTTGNAGVAAAVVAQNHSIACTVVTSELDVFTKKRLSVEAPLAKLITSGSSFSDAVHKAEQIVSEGNQPFIAVGDPVPVKLVHPYETPDLWCGYESIVEEMATQPDVIITPVGGGALLSGVIQGLWNRSWMSTHIIAMEPEGCDHLGRAVGGLRPLSALSGSTSTVISTLSVSSPLLRAVNMCQCYPITIMTCTDAEAIDAVRRFLDDHGVLLDPASGVALAAVYNGSVARLQSEGVIPRMAKVCILVTGGRNISIQHLADLEKTVKLSQVVNGARSFSFSQGQAFFAAESLLADLDNDGEDAAMDSRTASSNADTTSENSKSDNAGEVQTTAV</sequence>
<dbReference type="PANTHER" id="PTHR48078:SF2">
    <property type="entry name" value="CATABOLIC L-SERINE_THREONINE DEHYDRATASE"/>
    <property type="match status" value="1"/>
</dbReference>
<comment type="caution">
    <text evidence="14">The sequence shown here is derived from an EMBL/GenBank/DDBJ whole genome shotgun (WGS) entry which is preliminary data.</text>
</comment>
<comment type="cofactor">
    <cofactor evidence="1">
        <name>pyridoxal 5'-phosphate</name>
        <dbReference type="ChEBI" id="CHEBI:597326"/>
    </cofactor>
</comment>
<dbReference type="InterPro" id="IPR002343">
    <property type="entry name" value="Hud_Sxl_RNA"/>
</dbReference>
<gene>
    <name evidence="14" type="ORF">TcWFU_009670</name>
</gene>
<evidence type="ECO:0000256" key="1">
    <source>
        <dbReference type="ARBA" id="ARBA00001933"/>
    </source>
</evidence>
<feature type="compositionally biased region" description="Polar residues" evidence="12">
    <location>
        <begin position="803"/>
        <end position="829"/>
    </location>
</feature>
<evidence type="ECO:0000313" key="15">
    <source>
        <dbReference type="Proteomes" id="UP001651158"/>
    </source>
</evidence>
<evidence type="ECO:0000256" key="5">
    <source>
        <dbReference type="ARBA" id="ARBA00022884"/>
    </source>
</evidence>
<evidence type="ECO:0000256" key="2">
    <source>
        <dbReference type="ARBA" id="ARBA00010869"/>
    </source>
</evidence>
<evidence type="ECO:0000259" key="13">
    <source>
        <dbReference type="PROSITE" id="PS50102"/>
    </source>
</evidence>
<dbReference type="Pfam" id="PF00076">
    <property type="entry name" value="RRM_1"/>
    <property type="match status" value="1"/>
</dbReference>
<evidence type="ECO:0000256" key="3">
    <source>
        <dbReference type="ARBA" id="ARBA00012093"/>
    </source>
</evidence>
<dbReference type="EMBL" id="JAKROA010000003">
    <property type="protein sequence ID" value="KAL5109482.1"/>
    <property type="molecule type" value="Genomic_DNA"/>
</dbReference>
<evidence type="ECO:0000256" key="7">
    <source>
        <dbReference type="ARBA" id="ARBA00023239"/>
    </source>
</evidence>
<keyword evidence="4" id="KW-0677">Repeat</keyword>
<evidence type="ECO:0000256" key="8">
    <source>
        <dbReference type="ARBA" id="ARBA00041766"/>
    </source>
</evidence>
<evidence type="ECO:0000256" key="12">
    <source>
        <dbReference type="SAM" id="MobiDB-lite"/>
    </source>
</evidence>
<name>A0ABR4QIT5_9CEST</name>
<dbReference type="Proteomes" id="UP001651158">
    <property type="component" value="Unassembled WGS sequence"/>
</dbReference>
<evidence type="ECO:0000256" key="4">
    <source>
        <dbReference type="ARBA" id="ARBA00022737"/>
    </source>
</evidence>
<dbReference type="InterPro" id="IPR000504">
    <property type="entry name" value="RRM_dom"/>
</dbReference>